<dbReference type="GO" id="GO:0006189">
    <property type="term" value="P:'de novo' IMP biosynthetic process"/>
    <property type="evidence" value="ECO:0007669"/>
    <property type="project" value="UniProtKB-UniRule"/>
</dbReference>
<feature type="domain" description="PurM-like N-terminal" evidence="14">
    <location>
        <begin position="58"/>
        <end position="162"/>
    </location>
</feature>
<protein>
    <recommendedName>
        <fullName evidence="4 13">Phosphoribosylformylglycinamidine cyclo-ligase</fullName>
        <ecNumber evidence="3 13">6.3.3.1</ecNumber>
    </recommendedName>
    <alternativeName>
        <fullName evidence="10 13">AIR synthase</fullName>
    </alternativeName>
    <alternativeName>
        <fullName evidence="11 13">AIRS</fullName>
    </alternativeName>
    <alternativeName>
        <fullName evidence="9 13">Phosphoribosyl-aminoimidazole synthetase</fullName>
    </alternativeName>
</protein>
<gene>
    <name evidence="13" type="primary">purM</name>
    <name evidence="16" type="ORF">FHR98_001321</name>
</gene>
<evidence type="ECO:0000256" key="7">
    <source>
        <dbReference type="ARBA" id="ARBA00022755"/>
    </source>
</evidence>
<dbReference type="EC" id="6.3.3.1" evidence="3 13"/>
<keyword evidence="6 13" id="KW-0547">Nucleotide-binding</keyword>
<evidence type="ECO:0000256" key="4">
    <source>
        <dbReference type="ARBA" id="ARBA00020367"/>
    </source>
</evidence>
<dbReference type="AlphaFoldDB" id="A0A839SRC4"/>
<keyword evidence="5 13" id="KW-0436">Ligase</keyword>
<evidence type="ECO:0000259" key="15">
    <source>
        <dbReference type="Pfam" id="PF02769"/>
    </source>
</evidence>
<keyword evidence="13" id="KW-0963">Cytoplasm</keyword>
<dbReference type="InterPro" id="IPR036676">
    <property type="entry name" value="PurM-like_C_sf"/>
</dbReference>
<accession>A0A839SRC4</accession>
<dbReference type="SUPFAM" id="SSF56042">
    <property type="entry name" value="PurM C-terminal domain-like"/>
    <property type="match status" value="1"/>
</dbReference>
<keyword evidence="8 13" id="KW-0067">ATP-binding</keyword>
<feature type="domain" description="PurM-like C-terminal" evidence="15">
    <location>
        <begin position="175"/>
        <end position="337"/>
    </location>
</feature>
<dbReference type="GO" id="GO:0005829">
    <property type="term" value="C:cytosol"/>
    <property type="evidence" value="ECO:0007669"/>
    <property type="project" value="TreeGrafter"/>
</dbReference>
<comment type="pathway">
    <text evidence="1 13">Purine metabolism; IMP biosynthesis via de novo pathway; 5-amino-1-(5-phospho-D-ribosyl)imidazole from N(2)-formyl-N(1)-(5-phospho-D-ribosyl)glycinamide: step 2/2.</text>
</comment>
<dbReference type="GO" id="GO:0004641">
    <property type="term" value="F:phosphoribosylformylglycinamidine cyclo-ligase activity"/>
    <property type="evidence" value="ECO:0007669"/>
    <property type="project" value="UniProtKB-UniRule"/>
</dbReference>
<evidence type="ECO:0000256" key="13">
    <source>
        <dbReference type="HAMAP-Rule" id="MF_00741"/>
    </source>
</evidence>
<dbReference type="SUPFAM" id="SSF55326">
    <property type="entry name" value="PurM N-terminal domain-like"/>
    <property type="match status" value="1"/>
</dbReference>
<evidence type="ECO:0000256" key="8">
    <source>
        <dbReference type="ARBA" id="ARBA00022840"/>
    </source>
</evidence>
<dbReference type="CDD" id="cd02196">
    <property type="entry name" value="PurM"/>
    <property type="match status" value="1"/>
</dbReference>
<dbReference type="RefSeq" id="WP_183415853.1">
    <property type="nucleotide sequence ID" value="NZ_JACHXA010000003.1"/>
</dbReference>
<organism evidence="16 17">
    <name type="scientific">Limibacillus halophilus</name>
    <dbReference type="NCBI Taxonomy" id="1579333"/>
    <lineage>
        <taxon>Bacteria</taxon>
        <taxon>Pseudomonadati</taxon>
        <taxon>Pseudomonadota</taxon>
        <taxon>Alphaproteobacteria</taxon>
        <taxon>Rhodospirillales</taxon>
        <taxon>Rhodovibrionaceae</taxon>
        <taxon>Limibacillus</taxon>
    </lineage>
</organism>
<dbReference type="PANTHER" id="PTHR10520">
    <property type="entry name" value="TRIFUNCTIONAL PURINE BIOSYNTHETIC PROTEIN ADENOSINE-3-RELATED"/>
    <property type="match status" value="1"/>
</dbReference>
<dbReference type="Proteomes" id="UP000581135">
    <property type="component" value="Unassembled WGS sequence"/>
</dbReference>
<evidence type="ECO:0000256" key="2">
    <source>
        <dbReference type="ARBA" id="ARBA00010280"/>
    </source>
</evidence>
<comment type="catalytic activity">
    <reaction evidence="12 13">
        <text>2-formamido-N(1)-(5-O-phospho-beta-D-ribosyl)acetamidine + ATP = 5-amino-1-(5-phospho-beta-D-ribosyl)imidazole + ADP + phosphate + H(+)</text>
        <dbReference type="Rhea" id="RHEA:23032"/>
        <dbReference type="ChEBI" id="CHEBI:15378"/>
        <dbReference type="ChEBI" id="CHEBI:30616"/>
        <dbReference type="ChEBI" id="CHEBI:43474"/>
        <dbReference type="ChEBI" id="CHEBI:137981"/>
        <dbReference type="ChEBI" id="CHEBI:147287"/>
        <dbReference type="ChEBI" id="CHEBI:456216"/>
        <dbReference type="EC" id="6.3.3.1"/>
    </reaction>
</comment>
<dbReference type="Gene3D" id="3.90.650.10">
    <property type="entry name" value="PurM-like C-terminal domain"/>
    <property type="match status" value="1"/>
</dbReference>
<dbReference type="UniPathway" id="UPA00074">
    <property type="reaction ID" value="UER00129"/>
</dbReference>
<comment type="subcellular location">
    <subcellularLocation>
        <location evidence="13">Cytoplasm</location>
    </subcellularLocation>
</comment>
<dbReference type="InterPro" id="IPR010918">
    <property type="entry name" value="PurM-like_C_dom"/>
</dbReference>
<dbReference type="PANTHER" id="PTHR10520:SF12">
    <property type="entry name" value="TRIFUNCTIONAL PURINE BIOSYNTHETIC PROTEIN ADENOSINE-3"/>
    <property type="match status" value="1"/>
</dbReference>
<evidence type="ECO:0000256" key="1">
    <source>
        <dbReference type="ARBA" id="ARBA00004686"/>
    </source>
</evidence>
<dbReference type="HAMAP" id="MF_00741">
    <property type="entry name" value="AIRS"/>
    <property type="match status" value="1"/>
</dbReference>
<dbReference type="Pfam" id="PF02769">
    <property type="entry name" value="AIRS_C"/>
    <property type="match status" value="1"/>
</dbReference>
<dbReference type="InterPro" id="IPR004733">
    <property type="entry name" value="PurM_cligase"/>
</dbReference>
<keyword evidence="17" id="KW-1185">Reference proteome</keyword>
<proteinExistence type="inferred from homology"/>
<dbReference type="Gene3D" id="3.30.1330.10">
    <property type="entry name" value="PurM-like, N-terminal domain"/>
    <property type="match status" value="1"/>
</dbReference>
<dbReference type="Pfam" id="PF00586">
    <property type="entry name" value="AIRS"/>
    <property type="match status" value="1"/>
</dbReference>
<dbReference type="GO" id="GO:0046084">
    <property type="term" value="P:adenine biosynthetic process"/>
    <property type="evidence" value="ECO:0007669"/>
    <property type="project" value="TreeGrafter"/>
</dbReference>
<evidence type="ECO:0000313" key="16">
    <source>
        <dbReference type="EMBL" id="MBB3065042.1"/>
    </source>
</evidence>
<dbReference type="InterPro" id="IPR036921">
    <property type="entry name" value="PurM-like_N_sf"/>
</dbReference>
<evidence type="ECO:0000256" key="10">
    <source>
        <dbReference type="ARBA" id="ARBA00032931"/>
    </source>
</evidence>
<comment type="caution">
    <text evidence="16">The sequence shown here is derived from an EMBL/GenBank/DDBJ whole genome shotgun (WGS) entry which is preliminary data.</text>
</comment>
<evidence type="ECO:0000256" key="9">
    <source>
        <dbReference type="ARBA" id="ARBA00031908"/>
    </source>
</evidence>
<dbReference type="GO" id="GO:0005524">
    <property type="term" value="F:ATP binding"/>
    <property type="evidence" value="ECO:0007669"/>
    <property type="project" value="UniProtKB-KW"/>
</dbReference>
<evidence type="ECO:0000259" key="14">
    <source>
        <dbReference type="Pfam" id="PF00586"/>
    </source>
</evidence>
<sequence>MSRESYKAAGVDIDAGNALVDAIKPLAKSTARLGAGAGLGGFGALFDLKAAGYRDPILVSSTDGVGTKLKVAIDCGKHDSVGIDLVAMCVNDLVVQGAEPLFFLDYFATGKLQVDEARDVISGIAEGCRQAGCALIGGETAEMPGLYKSGDYDLAGFTVGAVERDRLLTGETVAPGDVLLALRSSGLHSNGYSLVRRLVENSGVDYGDPAPFETQTQMGDVLLRPTRIYVKSCLAAIERGGVKALAHITGGGLTENLPRVLPQGVAAKIDLDSWTLPPLFAWLADVGNLERQELLRTFNCGIGMILVVAADAVGSVTDVLAANGEEIVEIGCIEAAQTDAAPEVHYTGGDTAWPAS</sequence>
<evidence type="ECO:0000313" key="17">
    <source>
        <dbReference type="Proteomes" id="UP000581135"/>
    </source>
</evidence>
<name>A0A839SRC4_9PROT</name>
<dbReference type="InterPro" id="IPR016188">
    <property type="entry name" value="PurM-like_N"/>
</dbReference>
<reference evidence="16 17" key="1">
    <citation type="submission" date="2020-08" db="EMBL/GenBank/DDBJ databases">
        <title>Genomic Encyclopedia of Type Strains, Phase III (KMG-III): the genomes of soil and plant-associated and newly described type strains.</title>
        <authorList>
            <person name="Whitman W."/>
        </authorList>
    </citation>
    <scope>NUCLEOTIDE SEQUENCE [LARGE SCALE GENOMIC DNA]</scope>
    <source>
        <strain evidence="16 17">CECT 8803</strain>
    </source>
</reference>
<comment type="similarity">
    <text evidence="2 13">Belongs to the AIR synthase family.</text>
</comment>
<evidence type="ECO:0000256" key="3">
    <source>
        <dbReference type="ARBA" id="ARBA00013047"/>
    </source>
</evidence>
<keyword evidence="7 13" id="KW-0658">Purine biosynthesis</keyword>
<dbReference type="FunFam" id="3.30.1330.10:FF:000001">
    <property type="entry name" value="Phosphoribosylformylglycinamidine cyclo-ligase"/>
    <property type="match status" value="1"/>
</dbReference>
<dbReference type="EMBL" id="JACHXA010000003">
    <property type="protein sequence ID" value="MBB3065042.1"/>
    <property type="molecule type" value="Genomic_DNA"/>
</dbReference>
<dbReference type="NCBIfam" id="TIGR00878">
    <property type="entry name" value="purM"/>
    <property type="match status" value="1"/>
</dbReference>
<evidence type="ECO:0000256" key="12">
    <source>
        <dbReference type="ARBA" id="ARBA00049057"/>
    </source>
</evidence>
<dbReference type="FunFam" id="3.90.650.10:FF:000019">
    <property type="entry name" value="Trifunctional purine biosynthetic protein adenosine-3"/>
    <property type="match status" value="1"/>
</dbReference>
<evidence type="ECO:0000256" key="6">
    <source>
        <dbReference type="ARBA" id="ARBA00022741"/>
    </source>
</evidence>
<dbReference type="GO" id="GO:0004637">
    <property type="term" value="F:phosphoribosylamine-glycine ligase activity"/>
    <property type="evidence" value="ECO:0007669"/>
    <property type="project" value="TreeGrafter"/>
</dbReference>
<evidence type="ECO:0000256" key="5">
    <source>
        <dbReference type="ARBA" id="ARBA00022598"/>
    </source>
</evidence>
<evidence type="ECO:0000256" key="11">
    <source>
        <dbReference type="ARBA" id="ARBA00033093"/>
    </source>
</evidence>